<dbReference type="AlphaFoldDB" id="A0A217EGQ3"/>
<comment type="subcellular location">
    <subcellularLocation>
        <location evidence="1">Membrane</location>
        <topology evidence="1">Multi-pass membrane protein</topology>
    </subcellularLocation>
</comment>
<feature type="transmembrane region" description="Helical" evidence="6">
    <location>
        <begin position="93"/>
        <end position="117"/>
    </location>
</feature>
<keyword evidence="3" id="KW-0864">Zinc transport</keyword>
<organism evidence="8 9">
    <name type="scientific">Acinetobacter apis</name>
    <dbReference type="NCBI Taxonomy" id="1229165"/>
    <lineage>
        <taxon>Bacteria</taxon>
        <taxon>Pseudomonadati</taxon>
        <taxon>Pseudomonadota</taxon>
        <taxon>Gammaproteobacteria</taxon>
        <taxon>Moraxellales</taxon>
        <taxon>Moraxellaceae</taxon>
        <taxon>Acinetobacter</taxon>
    </lineage>
</organism>
<dbReference type="SUPFAM" id="SSF161111">
    <property type="entry name" value="Cation efflux protein transmembrane domain-like"/>
    <property type="match status" value="1"/>
</dbReference>
<protein>
    <submittedName>
        <fullName evidence="8">Cation diffusion facilitator family transporter</fullName>
    </submittedName>
</protein>
<feature type="transmembrane region" description="Helical" evidence="6">
    <location>
        <begin position="182"/>
        <end position="207"/>
    </location>
</feature>
<evidence type="ECO:0000256" key="5">
    <source>
        <dbReference type="ARBA" id="ARBA00023136"/>
    </source>
</evidence>
<dbReference type="Gene3D" id="1.20.1510.10">
    <property type="entry name" value="Cation efflux protein transmembrane domain"/>
    <property type="match status" value="1"/>
</dbReference>
<keyword evidence="3" id="KW-0813">Transport</keyword>
<feature type="domain" description="Cation efflux protein transmembrane" evidence="7">
    <location>
        <begin position="25"/>
        <end position="239"/>
    </location>
</feature>
<dbReference type="RefSeq" id="WP_088823697.1">
    <property type="nucleotide sequence ID" value="NZ_FZLN01000002.1"/>
</dbReference>
<gene>
    <name evidence="8" type="ORF">SAMN05444584_1619</name>
</gene>
<evidence type="ECO:0000256" key="4">
    <source>
        <dbReference type="ARBA" id="ARBA00022989"/>
    </source>
</evidence>
<dbReference type="InterPro" id="IPR050681">
    <property type="entry name" value="CDF/SLC30A"/>
</dbReference>
<feature type="transmembrane region" description="Helical" evidence="6">
    <location>
        <begin position="213"/>
        <end position="231"/>
    </location>
</feature>
<keyword evidence="9" id="KW-1185">Reference proteome</keyword>
<keyword evidence="4 6" id="KW-1133">Transmembrane helix</keyword>
<evidence type="ECO:0000256" key="2">
    <source>
        <dbReference type="ARBA" id="ARBA00022692"/>
    </source>
</evidence>
<sequence>MKKATISQQHQHTFHESNPLAQRKILIATVVTAVMMVIEIIAGTVFQSMALLADGWHMSSHVIALGLAYLSYRAATHYAKDPRFNFGSWKIEILAAYTSAILLMGVAILMAIGSINRLFHPVSIEYNEAIFVATLGLLINLVCAWLLKDHHDHTHEHHGHLHHAHHAEDHHHVHEDLNQKAAFLHVVADATTSVLAIIALILGKYFGWDILDAILGLVGSVLVAQWSWGLLKQTGVILLDAEMQHPIVERVLHTLSHSTLLADAVLTDVHLSQVSKNKFSCMLQIESANQLVTAKEIRHLLSIHHELVHTTIEINPPAPA</sequence>
<evidence type="ECO:0000256" key="3">
    <source>
        <dbReference type="ARBA" id="ARBA00022906"/>
    </source>
</evidence>
<evidence type="ECO:0000313" key="9">
    <source>
        <dbReference type="Proteomes" id="UP000243463"/>
    </source>
</evidence>
<dbReference type="EMBL" id="FZLN01000002">
    <property type="protein sequence ID" value="SNQ29658.1"/>
    <property type="molecule type" value="Genomic_DNA"/>
</dbReference>
<dbReference type="GO" id="GO:0005385">
    <property type="term" value="F:zinc ion transmembrane transporter activity"/>
    <property type="evidence" value="ECO:0007669"/>
    <property type="project" value="TreeGrafter"/>
</dbReference>
<reference evidence="9" key="1">
    <citation type="submission" date="2017-06" db="EMBL/GenBank/DDBJ databases">
        <authorList>
            <person name="Varghese N."/>
            <person name="Submissions S."/>
        </authorList>
    </citation>
    <scope>NUCLEOTIDE SEQUENCE [LARGE SCALE GENOMIC DNA]</scope>
    <source>
        <strain evidence="9">ANC 5114</strain>
    </source>
</reference>
<dbReference type="PANTHER" id="PTHR11562:SF40">
    <property type="entry name" value="CATION EFFLUX SYSTEM PROTEIN"/>
    <property type="match status" value="1"/>
</dbReference>
<keyword evidence="2 6" id="KW-0812">Transmembrane</keyword>
<evidence type="ECO:0000256" key="1">
    <source>
        <dbReference type="ARBA" id="ARBA00004141"/>
    </source>
</evidence>
<proteinExistence type="predicted"/>
<keyword evidence="5 6" id="KW-0472">Membrane</keyword>
<evidence type="ECO:0000256" key="6">
    <source>
        <dbReference type="SAM" id="Phobius"/>
    </source>
</evidence>
<dbReference type="NCBIfam" id="NF033827">
    <property type="entry name" value="CDF_efflux_DmeF"/>
    <property type="match status" value="1"/>
</dbReference>
<dbReference type="Proteomes" id="UP000243463">
    <property type="component" value="Unassembled WGS sequence"/>
</dbReference>
<keyword evidence="3" id="KW-0406">Ion transport</keyword>
<feature type="transmembrane region" description="Helical" evidence="6">
    <location>
        <begin position="55"/>
        <end position="72"/>
    </location>
</feature>
<dbReference type="InterPro" id="IPR027469">
    <property type="entry name" value="Cation_efflux_TMD_sf"/>
</dbReference>
<feature type="transmembrane region" description="Helical" evidence="6">
    <location>
        <begin position="25"/>
        <end position="49"/>
    </location>
</feature>
<dbReference type="NCBIfam" id="TIGR01297">
    <property type="entry name" value="CDF"/>
    <property type="match status" value="1"/>
</dbReference>
<keyword evidence="3" id="KW-0862">Zinc</keyword>
<evidence type="ECO:0000313" key="8">
    <source>
        <dbReference type="EMBL" id="SNQ29658.1"/>
    </source>
</evidence>
<dbReference type="InterPro" id="IPR058533">
    <property type="entry name" value="Cation_efflux_TM"/>
</dbReference>
<name>A0A217EGQ3_9GAMM</name>
<accession>A0A217EGQ3</accession>
<dbReference type="PANTHER" id="PTHR11562">
    <property type="entry name" value="CATION EFFLUX PROTEIN/ ZINC TRANSPORTER"/>
    <property type="match status" value="1"/>
</dbReference>
<dbReference type="GO" id="GO:0005886">
    <property type="term" value="C:plasma membrane"/>
    <property type="evidence" value="ECO:0007669"/>
    <property type="project" value="TreeGrafter"/>
</dbReference>
<evidence type="ECO:0000259" key="7">
    <source>
        <dbReference type="Pfam" id="PF01545"/>
    </source>
</evidence>
<dbReference type="OrthoDB" id="271709at2"/>
<dbReference type="InterPro" id="IPR002524">
    <property type="entry name" value="Cation_efflux"/>
</dbReference>
<dbReference type="Pfam" id="PF01545">
    <property type="entry name" value="Cation_efflux"/>
    <property type="match status" value="1"/>
</dbReference>
<feature type="transmembrane region" description="Helical" evidence="6">
    <location>
        <begin position="129"/>
        <end position="147"/>
    </location>
</feature>